<dbReference type="EMBL" id="JANAWD010000292">
    <property type="protein sequence ID" value="KAJ3482033.1"/>
    <property type="molecule type" value="Genomic_DNA"/>
</dbReference>
<gene>
    <name evidence="2" type="ORF">NLI96_g7257</name>
</gene>
<sequence length="144" mass="15370">MFSSSSNKRGAYSAAPGERGVDDQTYNPQADAGTDNAAFDPNFDSEDMHPVGARGAGNQPTGVNFEKEDADAEQSERTGKISKGEVEDLLSSATDEERSASGRTRGVKNDPYKQERQLDKAFVDAGIADTEQDVEITAATGRGY</sequence>
<proteinExistence type="predicted"/>
<comment type="caution">
    <text evidence="2">The sequence shown here is derived from an EMBL/GenBank/DDBJ whole genome shotgun (WGS) entry which is preliminary data.</text>
</comment>
<evidence type="ECO:0000256" key="1">
    <source>
        <dbReference type="SAM" id="MobiDB-lite"/>
    </source>
</evidence>
<feature type="compositionally biased region" description="Basic and acidic residues" evidence="1">
    <location>
        <begin position="74"/>
        <end position="86"/>
    </location>
</feature>
<protein>
    <submittedName>
        <fullName evidence="2">Uncharacterized protein</fullName>
    </submittedName>
</protein>
<dbReference type="Proteomes" id="UP001212997">
    <property type="component" value="Unassembled WGS sequence"/>
</dbReference>
<organism evidence="2 3">
    <name type="scientific">Meripilus lineatus</name>
    <dbReference type="NCBI Taxonomy" id="2056292"/>
    <lineage>
        <taxon>Eukaryota</taxon>
        <taxon>Fungi</taxon>
        <taxon>Dikarya</taxon>
        <taxon>Basidiomycota</taxon>
        <taxon>Agaricomycotina</taxon>
        <taxon>Agaricomycetes</taxon>
        <taxon>Polyporales</taxon>
        <taxon>Meripilaceae</taxon>
        <taxon>Meripilus</taxon>
    </lineage>
</organism>
<accession>A0AAD5YHF0</accession>
<evidence type="ECO:0000313" key="2">
    <source>
        <dbReference type="EMBL" id="KAJ3482033.1"/>
    </source>
</evidence>
<name>A0AAD5YHF0_9APHY</name>
<evidence type="ECO:0000313" key="3">
    <source>
        <dbReference type="Proteomes" id="UP001212997"/>
    </source>
</evidence>
<dbReference type="AlphaFoldDB" id="A0AAD5YHF0"/>
<feature type="region of interest" description="Disordered" evidence="1">
    <location>
        <begin position="1"/>
        <end position="115"/>
    </location>
</feature>
<reference evidence="2" key="1">
    <citation type="submission" date="2022-07" db="EMBL/GenBank/DDBJ databases">
        <title>Genome Sequence of Physisporinus lineatus.</title>
        <authorList>
            <person name="Buettner E."/>
        </authorList>
    </citation>
    <scope>NUCLEOTIDE SEQUENCE</scope>
    <source>
        <strain evidence="2">VT162</strain>
    </source>
</reference>
<keyword evidence="3" id="KW-1185">Reference proteome</keyword>